<evidence type="ECO:0000313" key="4">
    <source>
        <dbReference type="EMBL" id="KAK9702657.1"/>
    </source>
</evidence>
<feature type="region of interest" description="Disordered" evidence="2">
    <location>
        <begin position="1"/>
        <end position="20"/>
    </location>
</feature>
<dbReference type="Proteomes" id="UP001458880">
    <property type="component" value="Unassembled WGS sequence"/>
</dbReference>
<dbReference type="InterPro" id="IPR050951">
    <property type="entry name" value="Retrovirus_Pol_polyprotein"/>
</dbReference>
<dbReference type="EC" id="2.7.7.49" evidence="1"/>
<dbReference type="InterPro" id="IPR012337">
    <property type="entry name" value="RNaseH-like_sf"/>
</dbReference>
<dbReference type="Gene3D" id="1.10.340.70">
    <property type="match status" value="1"/>
</dbReference>
<dbReference type="Gene3D" id="3.30.420.10">
    <property type="entry name" value="Ribonuclease H-like superfamily/Ribonuclease H"/>
    <property type="match status" value="1"/>
</dbReference>
<organism evidence="4 5">
    <name type="scientific">Popillia japonica</name>
    <name type="common">Japanese beetle</name>
    <dbReference type="NCBI Taxonomy" id="7064"/>
    <lineage>
        <taxon>Eukaryota</taxon>
        <taxon>Metazoa</taxon>
        <taxon>Ecdysozoa</taxon>
        <taxon>Arthropoda</taxon>
        <taxon>Hexapoda</taxon>
        <taxon>Insecta</taxon>
        <taxon>Pterygota</taxon>
        <taxon>Neoptera</taxon>
        <taxon>Endopterygota</taxon>
        <taxon>Coleoptera</taxon>
        <taxon>Polyphaga</taxon>
        <taxon>Scarabaeiformia</taxon>
        <taxon>Scarabaeidae</taxon>
        <taxon>Rutelinae</taxon>
        <taxon>Popillia</taxon>
    </lineage>
</organism>
<evidence type="ECO:0000259" key="3">
    <source>
        <dbReference type="Pfam" id="PF17921"/>
    </source>
</evidence>
<feature type="compositionally biased region" description="Polar residues" evidence="2">
    <location>
        <begin position="252"/>
        <end position="265"/>
    </location>
</feature>
<dbReference type="GO" id="GO:0003964">
    <property type="term" value="F:RNA-directed DNA polymerase activity"/>
    <property type="evidence" value="ECO:0007669"/>
    <property type="project" value="UniProtKB-EC"/>
</dbReference>
<dbReference type="EMBL" id="JASPKY010000387">
    <property type="protein sequence ID" value="KAK9702657.1"/>
    <property type="molecule type" value="Genomic_DNA"/>
</dbReference>
<dbReference type="SUPFAM" id="SSF53098">
    <property type="entry name" value="Ribonuclease H-like"/>
    <property type="match status" value="1"/>
</dbReference>
<evidence type="ECO:0000256" key="1">
    <source>
        <dbReference type="ARBA" id="ARBA00012493"/>
    </source>
</evidence>
<evidence type="ECO:0000313" key="5">
    <source>
        <dbReference type="Proteomes" id="UP001458880"/>
    </source>
</evidence>
<reference evidence="4 5" key="1">
    <citation type="journal article" date="2024" name="BMC Genomics">
        <title>De novo assembly and annotation of Popillia japonica's genome with initial clues to its potential as an invasive pest.</title>
        <authorList>
            <person name="Cucini C."/>
            <person name="Boschi S."/>
            <person name="Funari R."/>
            <person name="Cardaioli E."/>
            <person name="Iannotti N."/>
            <person name="Marturano G."/>
            <person name="Paoli F."/>
            <person name="Bruttini M."/>
            <person name="Carapelli A."/>
            <person name="Frati F."/>
            <person name="Nardi F."/>
        </authorList>
    </citation>
    <scope>NUCLEOTIDE SEQUENCE [LARGE SCALE GENOMIC DNA]</scope>
    <source>
        <strain evidence="4">DMR45628</strain>
    </source>
</reference>
<dbReference type="PANTHER" id="PTHR37984:SF5">
    <property type="entry name" value="PROTEIN NYNRIN-LIKE"/>
    <property type="match status" value="1"/>
</dbReference>
<feature type="compositionally biased region" description="Polar residues" evidence="2">
    <location>
        <begin position="1"/>
        <end position="10"/>
    </location>
</feature>
<name>A0AAW1JG75_POPJA</name>
<dbReference type="InterPro" id="IPR041588">
    <property type="entry name" value="Integrase_H2C2"/>
</dbReference>
<dbReference type="Pfam" id="PF17921">
    <property type="entry name" value="Integrase_H2C2"/>
    <property type="match status" value="1"/>
</dbReference>
<feature type="domain" description="Integrase zinc-binding" evidence="3">
    <location>
        <begin position="100"/>
        <end position="153"/>
    </location>
</feature>
<dbReference type="PANTHER" id="PTHR37984">
    <property type="entry name" value="PROTEIN CBG26694"/>
    <property type="match status" value="1"/>
</dbReference>
<sequence>MYVPESQKSSSDSDETTSALSTLTRRTSITDIATISEQKKVAFKKAITNDEVLSQVKNFCINGWPANKNKIPDNIKHYCKLRNDLNLTEDLLLLNEKVIVPQSLRQDMLKLIYEGYNGIEKSKARARQVLYWPKMSQEIENHVKACKTCEKFSKQNTKEEMLPYQTPQRPWERVGADIFTYGNQSYLVVYDAYSNWLECNEIYHKSGDEVVKQLKLLFSRFGIPDIRNRKDLKLSLNQPTIQDEESFECLNPSSNKANKNTSNMRLGNIDPPLRHQPVTTRCGRVVKVPSRFKDYELQ</sequence>
<accession>A0AAW1JG75</accession>
<keyword evidence="5" id="KW-1185">Reference proteome</keyword>
<comment type="caution">
    <text evidence="4">The sequence shown here is derived from an EMBL/GenBank/DDBJ whole genome shotgun (WGS) entry which is preliminary data.</text>
</comment>
<evidence type="ECO:0000256" key="2">
    <source>
        <dbReference type="SAM" id="MobiDB-lite"/>
    </source>
</evidence>
<proteinExistence type="predicted"/>
<gene>
    <name evidence="4" type="ORF">QE152_g29812</name>
</gene>
<dbReference type="InterPro" id="IPR036397">
    <property type="entry name" value="RNaseH_sf"/>
</dbReference>
<dbReference type="FunFam" id="1.10.340.70:FF:000003">
    <property type="entry name" value="Protein CBG25708"/>
    <property type="match status" value="1"/>
</dbReference>
<dbReference type="GO" id="GO:0003676">
    <property type="term" value="F:nucleic acid binding"/>
    <property type="evidence" value="ECO:0007669"/>
    <property type="project" value="InterPro"/>
</dbReference>
<feature type="region of interest" description="Disordered" evidence="2">
    <location>
        <begin position="252"/>
        <end position="273"/>
    </location>
</feature>
<dbReference type="AlphaFoldDB" id="A0AAW1JG75"/>
<protein>
    <recommendedName>
        <fullName evidence="1">RNA-directed DNA polymerase</fullName>
        <ecNumber evidence="1">2.7.7.49</ecNumber>
    </recommendedName>
</protein>